<name>C7H4N9_FAED2</name>
<reference evidence="1" key="1">
    <citation type="submission" date="2009-08" db="EMBL/GenBank/DDBJ databases">
        <authorList>
            <person name="Weinstock G."/>
            <person name="Sodergren E."/>
            <person name="Clifton S."/>
            <person name="Fulton L."/>
            <person name="Fulton B."/>
            <person name="Courtney L."/>
            <person name="Fronick C."/>
            <person name="Harrison M."/>
            <person name="Strong C."/>
            <person name="Farmer C."/>
            <person name="Delahaunty K."/>
            <person name="Markovic C."/>
            <person name="Hall O."/>
            <person name="Minx P."/>
            <person name="Tomlinson C."/>
            <person name="Mitreva M."/>
            <person name="Nelson J."/>
            <person name="Hou S."/>
            <person name="Wollam A."/>
            <person name="Pepin K.H."/>
            <person name="Johnson M."/>
            <person name="Bhonagiri V."/>
            <person name="Nash W.E."/>
            <person name="Warren W."/>
            <person name="Chinwalla A."/>
            <person name="Mardis E.R."/>
            <person name="Wilson R.K."/>
        </authorList>
    </citation>
    <scope>NUCLEOTIDE SEQUENCE [LARGE SCALE GENOMIC DNA]</scope>
    <source>
        <strain evidence="1">A2-165</strain>
    </source>
</reference>
<evidence type="ECO:0000313" key="1">
    <source>
        <dbReference type="EMBL" id="EEU97127.1"/>
    </source>
</evidence>
<accession>C7H4N9</accession>
<organism evidence="1 2">
    <name type="scientific">Faecalibacterium duncaniae (strain DSM 17677 / JCM 31915 / A2-165)</name>
    <name type="common">Faecalibacterium prausnitzii</name>
    <dbReference type="NCBI Taxonomy" id="411483"/>
    <lineage>
        <taxon>Bacteria</taxon>
        <taxon>Bacillati</taxon>
        <taxon>Bacillota</taxon>
        <taxon>Clostridia</taxon>
        <taxon>Eubacteriales</taxon>
        <taxon>Oscillospiraceae</taxon>
        <taxon>Faecalibacterium</taxon>
    </lineage>
</organism>
<dbReference type="HOGENOM" id="CLU_2915699_0_0_9"/>
<dbReference type="EMBL" id="ACOP02000031">
    <property type="protein sequence ID" value="EEU97127.1"/>
    <property type="molecule type" value="Genomic_DNA"/>
</dbReference>
<evidence type="ECO:0000313" key="2">
    <source>
        <dbReference type="Proteomes" id="UP000004619"/>
    </source>
</evidence>
<dbReference type="AlphaFoldDB" id="C7H4N9"/>
<sequence>MRSSWLPFYRPCSFASQPFDCFAENIQFTLRSRFHFLDAILPHRTEPVNCFGAAFSKNLLF</sequence>
<protein>
    <submittedName>
        <fullName evidence="1">Uncharacterized protein</fullName>
    </submittedName>
</protein>
<proteinExistence type="predicted"/>
<dbReference type="Proteomes" id="UP000004619">
    <property type="component" value="Unassembled WGS sequence"/>
</dbReference>
<keyword evidence="2" id="KW-1185">Reference proteome</keyword>
<gene>
    <name evidence="1" type="ORF">FAEPRAA2165_01254</name>
</gene>
<comment type="caution">
    <text evidence="1">The sequence shown here is derived from an EMBL/GenBank/DDBJ whole genome shotgun (WGS) entry which is preliminary data.</text>
</comment>